<sequence length="297" mass="32477">MRILAVAVTYNPEIALLAQVLEAVSPQVQGLVVVDNGSANVREIRRIVTGNDGQIIEIPGNIGIAAAQNKGVSRARDDGFTHVLLLDQDTVLAPGMVRDLADHLDALTHGSEAVAAIGPAYFELNSRRQTRAYRADRLRVSRLPLDAETRPVASDFIIASGSLVPLSVLEAVGGFKEDLFIDLVDVEWCFRARAAGYRSYLSPTAAVEHRLGSGTVQIGARQVAVHVPIRNYYWVRNALWLARQPYTPLAWRLYFISRSLAFLGTYTVMADKRALRLKLILRGIRDSVAGRLGPLGG</sequence>
<dbReference type="EMBL" id="JACDXJ010000001">
    <property type="protein sequence ID" value="MBA1158194.1"/>
    <property type="molecule type" value="Genomic_DNA"/>
</dbReference>
<evidence type="ECO:0000256" key="1">
    <source>
        <dbReference type="ARBA" id="ARBA00006739"/>
    </source>
</evidence>
<gene>
    <name evidence="5" type="ORF">H0S73_18970</name>
</gene>
<proteinExistence type="inferred from homology"/>
<evidence type="ECO:0000256" key="3">
    <source>
        <dbReference type="ARBA" id="ARBA00022679"/>
    </source>
</evidence>
<dbReference type="InterPro" id="IPR006446">
    <property type="entry name" value="RhaTrfase"/>
</dbReference>
<name>A0A838BQZ9_9HYPH</name>
<evidence type="ECO:0000313" key="5">
    <source>
        <dbReference type="EMBL" id="MBA1158194.1"/>
    </source>
</evidence>
<dbReference type="SUPFAM" id="SSF53448">
    <property type="entry name" value="Nucleotide-diphospho-sugar transferases"/>
    <property type="match status" value="1"/>
</dbReference>
<dbReference type="Pfam" id="PF00535">
    <property type="entry name" value="Glycos_transf_2"/>
    <property type="match status" value="1"/>
</dbReference>
<dbReference type="Gene3D" id="3.90.550.10">
    <property type="entry name" value="Spore Coat Polysaccharide Biosynthesis Protein SpsA, Chain A"/>
    <property type="match status" value="1"/>
</dbReference>
<dbReference type="AlphaFoldDB" id="A0A838BQZ9"/>
<comment type="similarity">
    <text evidence="1">Belongs to the glycosyltransferase 2 family.</text>
</comment>
<dbReference type="CDD" id="cd02526">
    <property type="entry name" value="GT2_RfbF_like"/>
    <property type="match status" value="1"/>
</dbReference>
<reference evidence="5 6" key="1">
    <citation type="submission" date="2020-07" db="EMBL/GenBank/DDBJ databases">
        <title>Draft genome and description of Microvirga mediterraneensis Marseille-Q2068 sp. nov.</title>
        <authorList>
            <person name="Boxberger M."/>
        </authorList>
    </citation>
    <scope>NUCLEOTIDE SEQUENCE [LARGE SCALE GENOMIC DNA]</scope>
    <source>
        <strain evidence="5 6">Marseille-Q2068</strain>
    </source>
</reference>
<dbReference type="InterPro" id="IPR029044">
    <property type="entry name" value="Nucleotide-diphossugar_trans"/>
</dbReference>
<dbReference type="Proteomes" id="UP000572984">
    <property type="component" value="Unassembled WGS sequence"/>
</dbReference>
<keyword evidence="2" id="KW-0328">Glycosyltransferase</keyword>
<dbReference type="PANTHER" id="PTHR43179:SF12">
    <property type="entry name" value="GALACTOFURANOSYLTRANSFERASE GLFT2"/>
    <property type="match status" value="1"/>
</dbReference>
<keyword evidence="3 5" id="KW-0808">Transferase</keyword>
<evidence type="ECO:0000256" key="2">
    <source>
        <dbReference type="ARBA" id="ARBA00022676"/>
    </source>
</evidence>
<evidence type="ECO:0000313" key="6">
    <source>
        <dbReference type="Proteomes" id="UP000572984"/>
    </source>
</evidence>
<protein>
    <submittedName>
        <fullName evidence="5">Glycosyltransferase family 2 protein</fullName>
    </submittedName>
</protein>
<dbReference type="InterPro" id="IPR001173">
    <property type="entry name" value="Glyco_trans_2-like"/>
</dbReference>
<dbReference type="RefSeq" id="WP_181053609.1">
    <property type="nucleotide sequence ID" value="NZ_JACDXJ010000001.1"/>
</dbReference>
<organism evidence="5 6">
    <name type="scientific">Microvirga mediterraneensis</name>
    <dbReference type="NCBI Taxonomy" id="2754695"/>
    <lineage>
        <taxon>Bacteria</taxon>
        <taxon>Pseudomonadati</taxon>
        <taxon>Pseudomonadota</taxon>
        <taxon>Alphaproteobacteria</taxon>
        <taxon>Hyphomicrobiales</taxon>
        <taxon>Methylobacteriaceae</taxon>
        <taxon>Microvirga</taxon>
    </lineage>
</organism>
<dbReference type="NCBIfam" id="TIGR01556">
    <property type="entry name" value="rhamnosyltran"/>
    <property type="match status" value="1"/>
</dbReference>
<comment type="caution">
    <text evidence="5">The sequence shown here is derived from an EMBL/GenBank/DDBJ whole genome shotgun (WGS) entry which is preliminary data.</text>
</comment>
<dbReference type="PANTHER" id="PTHR43179">
    <property type="entry name" value="RHAMNOSYLTRANSFERASE WBBL"/>
    <property type="match status" value="1"/>
</dbReference>
<evidence type="ECO:0000259" key="4">
    <source>
        <dbReference type="Pfam" id="PF00535"/>
    </source>
</evidence>
<keyword evidence="6" id="KW-1185">Reference proteome</keyword>
<dbReference type="GO" id="GO:0016757">
    <property type="term" value="F:glycosyltransferase activity"/>
    <property type="evidence" value="ECO:0007669"/>
    <property type="project" value="UniProtKB-KW"/>
</dbReference>
<feature type="domain" description="Glycosyltransferase 2-like" evidence="4">
    <location>
        <begin position="8"/>
        <end position="132"/>
    </location>
</feature>
<accession>A0A838BQZ9</accession>